<feature type="domain" description="YbaK/aminoacyl-tRNA synthetase-associated" evidence="9">
    <location>
        <begin position="138"/>
        <end position="264"/>
    </location>
</feature>
<dbReference type="Gene3D" id="3.90.960.10">
    <property type="entry name" value="YbaK/aminoacyl-tRNA synthetase-associated domain"/>
    <property type="match status" value="1"/>
</dbReference>
<dbReference type="InterPro" id="IPR014930">
    <property type="entry name" value="Myotonic_dystrophy_kinase_coil"/>
</dbReference>
<comment type="similarity">
    <text evidence="3">Belongs to the PRORSD1 family.</text>
</comment>
<dbReference type="Proteomes" id="UP000023152">
    <property type="component" value="Unassembled WGS sequence"/>
</dbReference>
<evidence type="ECO:0000259" key="10">
    <source>
        <dbReference type="Pfam" id="PF08826"/>
    </source>
</evidence>
<dbReference type="PANTHER" id="PTHR31423">
    <property type="entry name" value="YBAK DOMAIN-CONTAINING PROTEIN"/>
    <property type="match status" value="1"/>
</dbReference>
<evidence type="ECO:0000313" key="11">
    <source>
        <dbReference type="EMBL" id="ETO36432.1"/>
    </source>
</evidence>
<organism evidence="11 12">
    <name type="scientific">Reticulomyxa filosa</name>
    <dbReference type="NCBI Taxonomy" id="46433"/>
    <lineage>
        <taxon>Eukaryota</taxon>
        <taxon>Sar</taxon>
        <taxon>Rhizaria</taxon>
        <taxon>Retaria</taxon>
        <taxon>Foraminifera</taxon>
        <taxon>Monothalamids</taxon>
        <taxon>Reticulomyxidae</taxon>
        <taxon>Reticulomyxa</taxon>
    </lineage>
</organism>
<dbReference type="GO" id="GO:0005737">
    <property type="term" value="C:cytoplasm"/>
    <property type="evidence" value="ECO:0007669"/>
    <property type="project" value="UniProtKB-SubCell"/>
</dbReference>
<evidence type="ECO:0000256" key="1">
    <source>
        <dbReference type="ARBA" id="ARBA00001946"/>
    </source>
</evidence>
<dbReference type="InterPro" id="IPR040285">
    <property type="entry name" value="ProX/PRXD1"/>
</dbReference>
<dbReference type="SUPFAM" id="SSF55826">
    <property type="entry name" value="YbaK/ProRS associated domain"/>
    <property type="match status" value="1"/>
</dbReference>
<evidence type="ECO:0000259" key="9">
    <source>
        <dbReference type="Pfam" id="PF04073"/>
    </source>
</evidence>
<dbReference type="GO" id="GO:0004812">
    <property type="term" value="F:aminoacyl-tRNA ligase activity"/>
    <property type="evidence" value="ECO:0007669"/>
    <property type="project" value="UniProtKB-KW"/>
</dbReference>
<comment type="caution">
    <text evidence="11">The sequence shown here is derived from an EMBL/GenBank/DDBJ whole genome shotgun (WGS) entry which is preliminary data.</text>
</comment>
<dbReference type="CDD" id="cd04335">
    <property type="entry name" value="PrdX_deacylase"/>
    <property type="match status" value="1"/>
</dbReference>
<dbReference type="GO" id="GO:0004674">
    <property type="term" value="F:protein serine/threonine kinase activity"/>
    <property type="evidence" value="ECO:0007669"/>
    <property type="project" value="InterPro"/>
</dbReference>
<dbReference type="InterPro" id="IPR007214">
    <property type="entry name" value="YbaK/aa-tRNA-synth-assoc-dom"/>
</dbReference>
<keyword evidence="6" id="KW-0479">Metal-binding</keyword>
<name>X6PFJ3_RETFI</name>
<dbReference type="GO" id="GO:0002161">
    <property type="term" value="F:aminoacyl-tRNA deacylase activity"/>
    <property type="evidence" value="ECO:0007669"/>
    <property type="project" value="InterPro"/>
</dbReference>
<comment type="cofactor">
    <cofactor evidence="1">
        <name>Mg(2+)</name>
        <dbReference type="ChEBI" id="CHEBI:18420"/>
    </cofactor>
</comment>
<keyword evidence="11" id="KW-0436">Ligase</keyword>
<evidence type="ECO:0000256" key="2">
    <source>
        <dbReference type="ARBA" id="ARBA00004496"/>
    </source>
</evidence>
<evidence type="ECO:0000256" key="6">
    <source>
        <dbReference type="ARBA" id="ARBA00022723"/>
    </source>
</evidence>
<accession>X6PFJ3</accession>
<evidence type="ECO:0000256" key="7">
    <source>
        <dbReference type="ARBA" id="ARBA00023054"/>
    </source>
</evidence>
<evidence type="ECO:0000256" key="5">
    <source>
        <dbReference type="ARBA" id="ARBA00022553"/>
    </source>
</evidence>
<keyword evidence="4" id="KW-0963">Cytoplasm</keyword>
<evidence type="ECO:0000256" key="4">
    <source>
        <dbReference type="ARBA" id="ARBA00022490"/>
    </source>
</evidence>
<keyword evidence="7 8" id="KW-0175">Coiled coil</keyword>
<evidence type="ECO:0000313" key="12">
    <source>
        <dbReference type="Proteomes" id="UP000023152"/>
    </source>
</evidence>
<feature type="domain" description="Myotonic dystrophy protein kinase coiled coil" evidence="10">
    <location>
        <begin position="40"/>
        <end position="83"/>
    </location>
</feature>
<dbReference type="AlphaFoldDB" id="X6PFJ3"/>
<reference evidence="11 12" key="1">
    <citation type="journal article" date="2013" name="Curr. Biol.">
        <title>The Genome of the Foraminiferan Reticulomyxa filosa.</title>
        <authorList>
            <person name="Glockner G."/>
            <person name="Hulsmann N."/>
            <person name="Schleicher M."/>
            <person name="Noegel A.A."/>
            <person name="Eichinger L."/>
            <person name="Gallinger C."/>
            <person name="Pawlowski J."/>
            <person name="Sierra R."/>
            <person name="Euteneuer U."/>
            <person name="Pillet L."/>
            <person name="Moustafa A."/>
            <person name="Platzer M."/>
            <person name="Groth M."/>
            <person name="Szafranski K."/>
            <person name="Schliwa M."/>
        </authorList>
    </citation>
    <scope>NUCLEOTIDE SEQUENCE [LARGE SCALE GENOMIC DNA]</scope>
</reference>
<dbReference type="GO" id="GO:0005524">
    <property type="term" value="F:ATP binding"/>
    <property type="evidence" value="ECO:0007669"/>
    <property type="project" value="InterPro"/>
</dbReference>
<dbReference type="InterPro" id="IPR036754">
    <property type="entry name" value="YbaK/aa-tRNA-synt-asso_dom_sf"/>
</dbReference>
<sequence>MSSDFLVLLQRQEQLRQRIHSLTTTLESLPTIKGGNKDVVITTLNEIRSAVLAVDSKIKEYENSNMELRKEINDLRQQLEQLDSHSDKSNTDEVKNKSHVDTSFTFQGMSIPLNDDQHAQRVYDLFKQLNIEHKVLNHEPVYTCEQASKYDNLLSGAHCKNLFIKDKKNNFCLISAVEDTPIRLNQLGKVLKDKLQGKISFAKEEELKRQLGVIAGAVTPLALINDVSNSVQFIMDERFKTEFQLLNFHPCVNTATITLAFDDFVHKFLKHLGRNPVFIDFKSI</sequence>
<comment type="subcellular location">
    <subcellularLocation>
        <location evidence="2">Cytoplasm</location>
    </subcellularLocation>
</comment>
<dbReference type="Pfam" id="PF08826">
    <property type="entry name" value="DMPK_coil"/>
    <property type="match status" value="1"/>
</dbReference>
<evidence type="ECO:0000256" key="8">
    <source>
        <dbReference type="SAM" id="Coils"/>
    </source>
</evidence>
<dbReference type="OrthoDB" id="424586at2759"/>
<gene>
    <name evidence="11" type="ORF">RFI_00628</name>
</gene>
<dbReference type="Pfam" id="PF04073">
    <property type="entry name" value="tRNA_edit"/>
    <property type="match status" value="1"/>
</dbReference>
<keyword evidence="5" id="KW-0597">Phosphoprotein</keyword>
<dbReference type="PANTHER" id="PTHR31423:SF3">
    <property type="entry name" value="PROLYL-TRNA SYNTHETASE ASSOCIATED DOMAIN-CONTAINING PROTEIN 1-RELATED"/>
    <property type="match status" value="1"/>
</dbReference>
<dbReference type="FunFam" id="3.90.960.10:FF:000005">
    <property type="entry name" value="Putative prolyl-tRNA synthetase"/>
    <property type="match status" value="1"/>
</dbReference>
<evidence type="ECO:0000256" key="3">
    <source>
        <dbReference type="ARBA" id="ARBA00010201"/>
    </source>
</evidence>
<feature type="coiled-coil region" evidence="8">
    <location>
        <begin position="51"/>
        <end position="92"/>
    </location>
</feature>
<keyword evidence="11" id="KW-0030">Aminoacyl-tRNA synthetase</keyword>
<protein>
    <submittedName>
        <fullName evidence="11">YbaK/prolyl-tRNA synthetase associated region</fullName>
    </submittedName>
</protein>
<proteinExistence type="inferred from homology"/>
<keyword evidence="12" id="KW-1185">Reference proteome</keyword>
<dbReference type="GO" id="GO:0046872">
    <property type="term" value="F:metal ion binding"/>
    <property type="evidence" value="ECO:0007669"/>
    <property type="project" value="UniProtKB-KW"/>
</dbReference>
<dbReference type="EMBL" id="ASPP01000681">
    <property type="protein sequence ID" value="ETO36432.1"/>
    <property type="molecule type" value="Genomic_DNA"/>
</dbReference>
<dbReference type="Gene3D" id="1.20.5.340">
    <property type="match status" value="1"/>
</dbReference>